<dbReference type="AlphaFoldDB" id="D2NSX9"/>
<sequence>MRWTVRRGLPAAGSPLFQVGALIAEGGGAAVAGQHDSVVLEAAEELFEHVGEELAELLRGVGLAHAAGEEGIAGEQQGCGGAVFPGGFEGVDDGSGGVAGHVQGADDGVREVEVEAFAAGQFFFDGVVFQFLNLSSVSCTRGGHGTGEVVELLNSADVVPVAVSNQNAGQTNSAGPDGVEVLFLLHDAHAAFFTICQFELRAVVQERVESECVEFFCIVCRVDEHLLAGGAHGDEVDAIVHLGDAERTDGQFRVLKDEGGFGVSSHSSSVGVVTAQQAPMRNTPLSAHSALTARDTCTGCMCAGCMCGMHREQILEHAQYRLGSARIRFRLDSARLRVQ</sequence>
<keyword evidence="2" id="KW-1185">Reference proteome</keyword>
<dbReference type="Proteomes" id="UP000001883">
    <property type="component" value="Chromosome"/>
</dbReference>
<evidence type="ECO:0000313" key="2">
    <source>
        <dbReference type="Proteomes" id="UP000001883"/>
    </source>
</evidence>
<dbReference type="EMBL" id="AP011540">
    <property type="protein sequence ID" value="BAI64755.1"/>
    <property type="molecule type" value="Genomic_DNA"/>
</dbReference>
<proteinExistence type="predicted"/>
<dbReference type="KEGG" id="rmu:RMDY18_09230"/>
<reference evidence="1 2" key="2">
    <citation type="journal article" date="2010" name="J Osaka Dent Univ">
        <title>Isolation and identification of Rothia mucilaginosa from persistent apical periodontitis lesions.</title>
        <authorList>
            <person name="Yamane K."/>
            <person name="Yoshida M."/>
            <person name="Fujihira T."/>
            <person name="Baba T."/>
            <person name="Tsuji N."/>
            <person name="Hayashi H."/>
            <person name="Sugimori C."/>
            <person name="Yamanaka T."/>
            <person name="Mashimo C."/>
            <person name="Nambu T."/>
            <person name="Kawai H."/>
            <person name="Fukushima H."/>
        </authorList>
    </citation>
    <scope>NUCLEOTIDE SEQUENCE [LARGE SCALE GENOMIC DNA]</scope>
    <source>
        <strain evidence="1 2">DY-18</strain>
    </source>
</reference>
<accession>D2NSX9</accession>
<protein>
    <submittedName>
        <fullName evidence="1">Uncharacterized protein</fullName>
    </submittedName>
</protein>
<organism evidence="1 2">
    <name type="scientific">Rothia mucilaginosa (strain DY-18)</name>
    <name type="common">Stomatococcus mucilaginosus</name>
    <dbReference type="NCBI Taxonomy" id="680646"/>
    <lineage>
        <taxon>Bacteria</taxon>
        <taxon>Bacillati</taxon>
        <taxon>Actinomycetota</taxon>
        <taxon>Actinomycetes</taxon>
        <taxon>Micrococcales</taxon>
        <taxon>Micrococcaceae</taxon>
        <taxon>Rothia</taxon>
    </lineage>
</organism>
<reference evidence="1 2" key="3">
    <citation type="journal article" date="2010" name="Sequencing">
        <title>Complete Genome Sequence of Rothia mucilaginosa DY-18: A Clinical Isolate with Dense Meshwork-Like Structures from a Persistent Apical Periodontitis Lesion.</title>
        <authorList>
            <person name="Yamane K."/>
            <person name="Nambu T."/>
            <person name="Yamanaka T."/>
            <person name="Mashimo C."/>
            <person name="Sugimori C."/>
            <person name="Leung K.-P."/>
            <person name="Fukushima H."/>
        </authorList>
    </citation>
    <scope>NUCLEOTIDE SEQUENCE [LARGE SCALE GENOMIC DNA]</scope>
    <source>
        <strain evidence="1 2">DY-18</strain>
    </source>
</reference>
<dbReference type="HOGENOM" id="CLU_818561_0_0_11"/>
<name>D2NSX9_ROTMD</name>
<evidence type="ECO:0000313" key="1">
    <source>
        <dbReference type="EMBL" id="BAI64755.1"/>
    </source>
</evidence>
<reference evidence="2" key="1">
    <citation type="submission" date="2009-07" db="EMBL/GenBank/DDBJ databases">
        <title>Complete genome sequence of Rothia mucilaginosa DJ.</title>
        <authorList>
            <person name="Yamane K."/>
            <person name="Nambu T."/>
            <person name="Mashimo C."/>
            <person name="Sugimori C."/>
            <person name="Yamanaka T."/>
            <person name="Leung K."/>
            <person name="Fukushima H."/>
        </authorList>
    </citation>
    <scope>NUCLEOTIDE SEQUENCE [LARGE SCALE GENOMIC DNA]</scope>
    <source>
        <strain evidence="2">DY-18</strain>
    </source>
</reference>
<gene>
    <name evidence="1" type="ordered locus">RMDY18_09230</name>
</gene>